<feature type="region of interest" description="Disordered" evidence="1">
    <location>
        <begin position="174"/>
        <end position="259"/>
    </location>
</feature>
<feature type="compositionally biased region" description="Low complexity" evidence="1">
    <location>
        <begin position="201"/>
        <end position="211"/>
    </location>
</feature>
<dbReference type="EMBL" id="SRLO01000341">
    <property type="protein sequence ID" value="TNN60032.1"/>
    <property type="molecule type" value="Genomic_DNA"/>
</dbReference>
<keyword evidence="3" id="KW-1185">Reference proteome</keyword>
<feature type="compositionally biased region" description="Basic and acidic residues" evidence="1">
    <location>
        <begin position="178"/>
        <end position="194"/>
    </location>
</feature>
<dbReference type="Proteomes" id="UP000314294">
    <property type="component" value="Unassembled WGS sequence"/>
</dbReference>
<protein>
    <submittedName>
        <fullName evidence="2">Uncharacterized protein</fullName>
    </submittedName>
</protein>
<name>A0A4Z2H530_9TELE</name>
<dbReference type="AlphaFoldDB" id="A0A4Z2H530"/>
<evidence type="ECO:0000313" key="2">
    <source>
        <dbReference type="EMBL" id="TNN60032.1"/>
    </source>
</evidence>
<reference evidence="2 3" key="1">
    <citation type="submission" date="2019-03" db="EMBL/GenBank/DDBJ databases">
        <title>First draft genome of Liparis tanakae, snailfish: a comprehensive survey of snailfish specific genes.</title>
        <authorList>
            <person name="Kim W."/>
            <person name="Song I."/>
            <person name="Jeong J.-H."/>
            <person name="Kim D."/>
            <person name="Kim S."/>
            <person name="Ryu S."/>
            <person name="Song J.Y."/>
            <person name="Lee S.K."/>
        </authorList>
    </citation>
    <scope>NUCLEOTIDE SEQUENCE [LARGE SCALE GENOMIC DNA]</scope>
    <source>
        <tissue evidence="2">Muscle</tissue>
    </source>
</reference>
<evidence type="ECO:0000256" key="1">
    <source>
        <dbReference type="SAM" id="MobiDB-lite"/>
    </source>
</evidence>
<accession>A0A4Z2H530</accession>
<gene>
    <name evidence="2" type="ORF">EYF80_029701</name>
</gene>
<evidence type="ECO:0000313" key="3">
    <source>
        <dbReference type="Proteomes" id="UP000314294"/>
    </source>
</evidence>
<sequence length="259" mass="26774">MRRGGGAWRRRGGEQGVVGRAPAVELLPLRGRRPRRRRRLLLPVMGGASPSSPASARSLLHLAQGPAGRRENGGRPAEVVLGHGSSSQGEGGGRGGVGGVSGGIVVAPSTRLLRAGLLWGSGVPPPAGVPGGQREYLLWASSAPRSSALLEAGGAAALRLVSSKNFILSANGRMSDSSARELEEERRREEEEVKVATPWREPASPAAFSPEAPHRRSGSGCSLCSGVQRQRRALPAGAGSSTTRTPTPKLGTPGSGTRF</sequence>
<proteinExistence type="predicted"/>
<feature type="region of interest" description="Disordered" evidence="1">
    <location>
        <begin position="1"/>
        <end position="22"/>
    </location>
</feature>
<organism evidence="2 3">
    <name type="scientific">Liparis tanakae</name>
    <name type="common">Tanaka's snailfish</name>
    <dbReference type="NCBI Taxonomy" id="230148"/>
    <lineage>
        <taxon>Eukaryota</taxon>
        <taxon>Metazoa</taxon>
        <taxon>Chordata</taxon>
        <taxon>Craniata</taxon>
        <taxon>Vertebrata</taxon>
        <taxon>Euteleostomi</taxon>
        <taxon>Actinopterygii</taxon>
        <taxon>Neopterygii</taxon>
        <taxon>Teleostei</taxon>
        <taxon>Neoteleostei</taxon>
        <taxon>Acanthomorphata</taxon>
        <taxon>Eupercaria</taxon>
        <taxon>Perciformes</taxon>
        <taxon>Cottioidei</taxon>
        <taxon>Cottales</taxon>
        <taxon>Liparidae</taxon>
        <taxon>Liparis</taxon>
    </lineage>
</organism>
<comment type="caution">
    <text evidence="2">The sequence shown here is derived from an EMBL/GenBank/DDBJ whole genome shotgun (WGS) entry which is preliminary data.</text>
</comment>